<evidence type="ECO:0000313" key="7">
    <source>
        <dbReference type="EMBL" id="GAA1792063.1"/>
    </source>
</evidence>
<dbReference type="EMBL" id="BAAALT010000030">
    <property type="protein sequence ID" value="GAA1792063.1"/>
    <property type="molecule type" value="Genomic_DNA"/>
</dbReference>
<feature type="transmembrane region" description="Helical" evidence="6">
    <location>
        <begin position="162"/>
        <end position="181"/>
    </location>
</feature>
<protein>
    <recommendedName>
        <fullName evidence="9">Polysaccharide biosynthesis protein</fullName>
    </recommendedName>
</protein>
<comment type="subcellular location">
    <subcellularLocation>
        <location evidence="1">Cell membrane</location>
        <topology evidence="1">Multi-pass membrane protein</topology>
    </subcellularLocation>
</comment>
<feature type="transmembrane region" description="Helical" evidence="6">
    <location>
        <begin position="187"/>
        <end position="210"/>
    </location>
</feature>
<evidence type="ECO:0000256" key="3">
    <source>
        <dbReference type="ARBA" id="ARBA00022692"/>
    </source>
</evidence>
<dbReference type="RefSeq" id="WP_344127213.1">
    <property type="nucleotide sequence ID" value="NZ_BAAALT010000030.1"/>
</dbReference>
<evidence type="ECO:0000256" key="2">
    <source>
        <dbReference type="ARBA" id="ARBA00022475"/>
    </source>
</evidence>
<name>A0ABN2LLR5_9ACTN</name>
<feature type="transmembrane region" description="Helical" evidence="6">
    <location>
        <begin position="379"/>
        <end position="399"/>
    </location>
</feature>
<sequence>MASLAGVARGGVANLAGAVAATTMGVLVTWLAARALPAPQAGALFAATAAFVVVSTVAKLGTQTGLVYWIARLRALDQRHLLGRCLWLAIAPVAAASAVAGAALYAGAGPLARLADPGDPTDFATAVRVLAVFLPLAVLTDTLLAATRGLHHVRATVFVDKLLRPGLQLAGFAALAGLLLAEVTDPAIVPFALAWVLPYAPAALLAGVALRRLSRPVAWPADGADGAGMGRRFWRFTGPRAVAGVLQTALQRVDVLLVATIAGLRAAAVYAVAGRFVVLGQFANQAIAQSVQARLAEAVTLRDRPTSLALYQGATAWLVLLIWPVYLLTAVFAPVYLGLFGAGYRAGVPVVAVLAGAMLVASASGMVDMVLAMAGRTSWNLVNVAVALAAMVVLDLLLIPPLGALGAALGLAVAVLINNLVPLVQVGRLVALHPFGAGTVTACALAVACFGVLPMAAFALPAPHRAVGSAVLVGLGVLAYAAACWRWRGVLGLSVLISSLRRETAGREHARRLHADLSGSDRRR</sequence>
<feature type="transmembrane region" description="Helical" evidence="6">
    <location>
        <begin position="45"/>
        <end position="69"/>
    </location>
</feature>
<feature type="transmembrane region" description="Helical" evidence="6">
    <location>
        <begin position="314"/>
        <end position="340"/>
    </location>
</feature>
<dbReference type="PANTHER" id="PTHR30250">
    <property type="entry name" value="PST FAMILY PREDICTED COLANIC ACID TRANSPORTER"/>
    <property type="match status" value="1"/>
</dbReference>
<evidence type="ECO:0000313" key="8">
    <source>
        <dbReference type="Proteomes" id="UP001500218"/>
    </source>
</evidence>
<evidence type="ECO:0000256" key="5">
    <source>
        <dbReference type="ARBA" id="ARBA00023136"/>
    </source>
</evidence>
<accession>A0ABN2LLR5</accession>
<evidence type="ECO:0000256" key="1">
    <source>
        <dbReference type="ARBA" id="ARBA00004651"/>
    </source>
</evidence>
<keyword evidence="8" id="KW-1185">Reference proteome</keyword>
<feature type="transmembrane region" description="Helical" evidence="6">
    <location>
        <begin position="126"/>
        <end position="150"/>
    </location>
</feature>
<dbReference type="PANTHER" id="PTHR30250:SF11">
    <property type="entry name" value="O-ANTIGEN TRANSPORTER-RELATED"/>
    <property type="match status" value="1"/>
</dbReference>
<evidence type="ECO:0000256" key="4">
    <source>
        <dbReference type="ARBA" id="ARBA00022989"/>
    </source>
</evidence>
<keyword evidence="4 6" id="KW-1133">Transmembrane helix</keyword>
<dbReference type="InterPro" id="IPR050833">
    <property type="entry name" value="Poly_Biosynth_Transport"/>
</dbReference>
<feature type="transmembrane region" description="Helical" evidence="6">
    <location>
        <begin position="81"/>
        <end position="106"/>
    </location>
</feature>
<evidence type="ECO:0000256" key="6">
    <source>
        <dbReference type="SAM" id="Phobius"/>
    </source>
</evidence>
<feature type="transmembrane region" description="Helical" evidence="6">
    <location>
        <begin position="405"/>
        <end position="424"/>
    </location>
</feature>
<keyword evidence="5 6" id="KW-0472">Membrane</keyword>
<organism evidence="7 8">
    <name type="scientific">Luedemannella flava</name>
    <dbReference type="NCBI Taxonomy" id="349316"/>
    <lineage>
        <taxon>Bacteria</taxon>
        <taxon>Bacillati</taxon>
        <taxon>Actinomycetota</taxon>
        <taxon>Actinomycetes</taxon>
        <taxon>Micromonosporales</taxon>
        <taxon>Micromonosporaceae</taxon>
        <taxon>Luedemannella</taxon>
    </lineage>
</organism>
<dbReference type="Proteomes" id="UP001500218">
    <property type="component" value="Unassembled WGS sequence"/>
</dbReference>
<proteinExistence type="predicted"/>
<feature type="transmembrane region" description="Helical" evidence="6">
    <location>
        <begin position="466"/>
        <end position="485"/>
    </location>
</feature>
<feature type="transmembrane region" description="Helical" evidence="6">
    <location>
        <begin position="12"/>
        <end position="33"/>
    </location>
</feature>
<evidence type="ECO:0008006" key="9">
    <source>
        <dbReference type="Google" id="ProtNLM"/>
    </source>
</evidence>
<keyword evidence="3 6" id="KW-0812">Transmembrane</keyword>
<gene>
    <name evidence="7" type="ORF">GCM10009682_12600</name>
</gene>
<feature type="transmembrane region" description="Helical" evidence="6">
    <location>
        <begin position="346"/>
        <end position="367"/>
    </location>
</feature>
<reference evidence="7 8" key="1">
    <citation type="journal article" date="2019" name="Int. J. Syst. Evol. Microbiol.">
        <title>The Global Catalogue of Microorganisms (GCM) 10K type strain sequencing project: providing services to taxonomists for standard genome sequencing and annotation.</title>
        <authorList>
            <consortium name="The Broad Institute Genomics Platform"/>
            <consortium name="The Broad Institute Genome Sequencing Center for Infectious Disease"/>
            <person name="Wu L."/>
            <person name="Ma J."/>
        </authorList>
    </citation>
    <scope>NUCLEOTIDE SEQUENCE [LARGE SCALE GENOMIC DNA]</scope>
    <source>
        <strain evidence="7 8">JCM 13250</strain>
    </source>
</reference>
<feature type="transmembrane region" description="Helical" evidence="6">
    <location>
        <begin position="436"/>
        <end position="460"/>
    </location>
</feature>
<keyword evidence="2" id="KW-1003">Cell membrane</keyword>
<comment type="caution">
    <text evidence="7">The sequence shown here is derived from an EMBL/GenBank/DDBJ whole genome shotgun (WGS) entry which is preliminary data.</text>
</comment>